<accession>A0A0F9CM65</accession>
<gene>
    <name evidence="1" type="ORF">LCGC14_2305680</name>
</gene>
<comment type="caution">
    <text evidence="1">The sequence shown here is derived from an EMBL/GenBank/DDBJ whole genome shotgun (WGS) entry which is preliminary data.</text>
</comment>
<dbReference type="EMBL" id="LAZR01032604">
    <property type="protein sequence ID" value="KKL50423.1"/>
    <property type="molecule type" value="Genomic_DNA"/>
</dbReference>
<evidence type="ECO:0000313" key="1">
    <source>
        <dbReference type="EMBL" id="KKL50423.1"/>
    </source>
</evidence>
<proteinExistence type="predicted"/>
<organism evidence="1">
    <name type="scientific">marine sediment metagenome</name>
    <dbReference type="NCBI Taxonomy" id="412755"/>
    <lineage>
        <taxon>unclassified sequences</taxon>
        <taxon>metagenomes</taxon>
        <taxon>ecological metagenomes</taxon>
    </lineage>
</organism>
<sequence>MRQTTISALEENHAAPVVDGQPGAVAGRAVLWHNLPLFRVHSNTSHAKPCKGFFPGRLLPALYTNFVFPPLFEFCQLLSALFAFHVTSPFRVSSDLLPDILARREPFACFPCSLSECAFRNQPPNSSSVAVADIVCIFLRFLRLDSLHTKCQCRFSVFRSLAAESMSLSLLYPFSRSFCSPRNSFTHLPQTQLNLVAFLWF</sequence>
<dbReference type="AlphaFoldDB" id="A0A0F9CM65"/>
<protein>
    <submittedName>
        <fullName evidence="1">Uncharacterized protein</fullName>
    </submittedName>
</protein>
<reference evidence="1" key="1">
    <citation type="journal article" date="2015" name="Nature">
        <title>Complex archaea that bridge the gap between prokaryotes and eukaryotes.</title>
        <authorList>
            <person name="Spang A."/>
            <person name="Saw J.H."/>
            <person name="Jorgensen S.L."/>
            <person name="Zaremba-Niedzwiedzka K."/>
            <person name="Martijn J."/>
            <person name="Lind A.E."/>
            <person name="van Eijk R."/>
            <person name="Schleper C."/>
            <person name="Guy L."/>
            <person name="Ettema T.J."/>
        </authorList>
    </citation>
    <scope>NUCLEOTIDE SEQUENCE</scope>
</reference>
<name>A0A0F9CM65_9ZZZZ</name>